<keyword evidence="2" id="KW-1185">Reference proteome</keyword>
<protein>
    <submittedName>
        <fullName evidence="1">Uncharacterized protein</fullName>
    </submittedName>
</protein>
<reference evidence="1 2" key="1">
    <citation type="submission" date="2019-11" db="EMBL/GenBank/DDBJ databases">
        <title>Epiphytic Pseudomonas syringae from cherry orchards.</title>
        <authorList>
            <person name="Hulin M.T."/>
        </authorList>
    </citation>
    <scope>NUCLEOTIDE SEQUENCE [LARGE SCALE GENOMIC DNA]</scope>
    <source>
        <strain evidence="1 2">PA-6-9F</strain>
    </source>
</reference>
<evidence type="ECO:0000313" key="2">
    <source>
        <dbReference type="Proteomes" id="UP000814172"/>
    </source>
</evidence>
<organism evidence="1 2">
    <name type="scientific">Pseudomonas proteolytica</name>
    <dbReference type="NCBI Taxonomy" id="219574"/>
    <lineage>
        <taxon>Bacteria</taxon>
        <taxon>Pseudomonadati</taxon>
        <taxon>Pseudomonadota</taxon>
        <taxon>Gammaproteobacteria</taxon>
        <taxon>Pseudomonadales</taxon>
        <taxon>Pseudomonadaceae</taxon>
        <taxon>Pseudomonas</taxon>
    </lineage>
</organism>
<dbReference type="Proteomes" id="UP000814172">
    <property type="component" value="Unassembled WGS sequence"/>
</dbReference>
<proteinExistence type="predicted"/>
<accession>A0AAW5A9N9</accession>
<sequence>MHFLVTPMRERGLARPWPEIRGSVPVRGDLRVNSEMCEAMNRTSNVARVHVGMPLEADPLPELLDSFMSGMATNAFTMSGVELVDGVLYAQSWWCREI</sequence>
<evidence type="ECO:0000313" key="1">
    <source>
        <dbReference type="EMBL" id="MCF5057520.1"/>
    </source>
</evidence>
<name>A0AAW5A9N9_9PSED</name>
<gene>
    <name evidence="1" type="ORF">GIW75_11205</name>
</gene>
<comment type="caution">
    <text evidence="1">The sequence shown here is derived from an EMBL/GenBank/DDBJ whole genome shotgun (WGS) entry which is preliminary data.</text>
</comment>
<dbReference type="AlphaFoldDB" id="A0AAW5A9N9"/>
<dbReference type="EMBL" id="WKEW01000028">
    <property type="protein sequence ID" value="MCF5057520.1"/>
    <property type="molecule type" value="Genomic_DNA"/>
</dbReference>